<evidence type="ECO:0000313" key="2">
    <source>
        <dbReference type="Proteomes" id="UP000265703"/>
    </source>
</evidence>
<dbReference type="Proteomes" id="UP000265703">
    <property type="component" value="Unassembled WGS sequence"/>
</dbReference>
<organism evidence="1 2">
    <name type="scientific">Glomus cerebriforme</name>
    <dbReference type="NCBI Taxonomy" id="658196"/>
    <lineage>
        <taxon>Eukaryota</taxon>
        <taxon>Fungi</taxon>
        <taxon>Fungi incertae sedis</taxon>
        <taxon>Mucoromycota</taxon>
        <taxon>Glomeromycotina</taxon>
        <taxon>Glomeromycetes</taxon>
        <taxon>Glomerales</taxon>
        <taxon>Glomeraceae</taxon>
        <taxon>Glomus</taxon>
    </lineage>
</organism>
<evidence type="ECO:0000313" key="1">
    <source>
        <dbReference type="EMBL" id="RIA85931.1"/>
    </source>
</evidence>
<comment type="caution">
    <text evidence="1">The sequence shown here is derived from an EMBL/GenBank/DDBJ whole genome shotgun (WGS) entry which is preliminary data.</text>
</comment>
<keyword evidence="2" id="KW-1185">Reference proteome</keyword>
<proteinExistence type="predicted"/>
<protein>
    <submittedName>
        <fullName evidence="1">Uncharacterized protein</fullName>
    </submittedName>
</protein>
<reference evidence="1 2" key="1">
    <citation type="submission" date="2018-06" db="EMBL/GenBank/DDBJ databases">
        <title>Comparative genomics reveals the genomic features of Rhizophagus irregularis, R. cerebriforme, R. diaphanum and Gigaspora rosea, and their symbiotic lifestyle signature.</title>
        <authorList>
            <person name="Morin E."/>
            <person name="San Clemente H."/>
            <person name="Chen E.C.H."/>
            <person name="De La Providencia I."/>
            <person name="Hainaut M."/>
            <person name="Kuo A."/>
            <person name="Kohler A."/>
            <person name="Murat C."/>
            <person name="Tang N."/>
            <person name="Roy S."/>
            <person name="Loubradou J."/>
            <person name="Henrissat B."/>
            <person name="Grigoriev I.V."/>
            <person name="Corradi N."/>
            <person name="Roux C."/>
            <person name="Martin F.M."/>
        </authorList>
    </citation>
    <scope>NUCLEOTIDE SEQUENCE [LARGE SCALE GENOMIC DNA]</scope>
    <source>
        <strain evidence="1 2">DAOM 227022</strain>
    </source>
</reference>
<dbReference type="AlphaFoldDB" id="A0A397SST7"/>
<accession>A0A397SST7</accession>
<gene>
    <name evidence="1" type="ORF">C1645_830088</name>
</gene>
<dbReference type="OrthoDB" id="3039677at2759"/>
<dbReference type="EMBL" id="QKYT01000396">
    <property type="protein sequence ID" value="RIA85931.1"/>
    <property type="molecule type" value="Genomic_DNA"/>
</dbReference>
<name>A0A397SST7_9GLOM</name>
<sequence length="134" mass="15234">MISALQFLGFGDDRLGDDSQAELTISAQFSSVQRGLDLTTLGVTLNTNECPEGKRICVALILVSYDIPATRKICDYILALISYHRCQKKANYTNRQHNFAGMDDMDKWFITQDFTQHHQDALGWRRCNSKASRK</sequence>